<dbReference type="AlphaFoldDB" id="A0A383BR28"/>
<gene>
    <name evidence="1" type="ORF">METZ01_LOCUS475441</name>
</gene>
<protein>
    <submittedName>
        <fullName evidence="1">Uncharacterized protein</fullName>
    </submittedName>
</protein>
<feature type="non-terminal residue" evidence="1">
    <location>
        <position position="70"/>
    </location>
</feature>
<accession>A0A383BR28</accession>
<proteinExistence type="predicted"/>
<reference evidence="1" key="1">
    <citation type="submission" date="2018-05" db="EMBL/GenBank/DDBJ databases">
        <authorList>
            <person name="Lanie J.A."/>
            <person name="Ng W.-L."/>
            <person name="Kazmierczak K.M."/>
            <person name="Andrzejewski T.M."/>
            <person name="Davidsen T.M."/>
            <person name="Wayne K.J."/>
            <person name="Tettelin H."/>
            <person name="Glass J.I."/>
            <person name="Rusch D."/>
            <person name="Podicherti R."/>
            <person name="Tsui H.-C.T."/>
            <person name="Winkler M.E."/>
        </authorList>
    </citation>
    <scope>NUCLEOTIDE SEQUENCE</scope>
</reference>
<name>A0A383BR28_9ZZZZ</name>
<evidence type="ECO:0000313" key="1">
    <source>
        <dbReference type="EMBL" id="SVE22587.1"/>
    </source>
</evidence>
<sequence length="70" mass="8150">MIATDNCEQLGAEILEIVLGEVNDLKTRLIKARQNGRIRGFLRRAIFPIRVAPFQLKQRDFMKILVRAKR</sequence>
<organism evidence="1">
    <name type="scientific">marine metagenome</name>
    <dbReference type="NCBI Taxonomy" id="408172"/>
    <lineage>
        <taxon>unclassified sequences</taxon>
        <taxon>metagenomes</taxon>
        <taxon>ecological metagenomes</taxon>
    </lineage>
</organism>
<dbReference type="EMBL" id="UINC01202670">
    <property type="protein sequence ID" value="SVE22587.1"/>
    <property type="molecule type" value="Genomic_DNA"/>
</dbReference>